<dbReference type="GO" id="GO:0046677">
    <property type="term" value="P:response to antibiotic"/>
    <property type="evidence" value="ECO:0007669"/>
    <property type="project" value="UniProtKB-KW"/>
</dbReference>
<dbReference type="InterPro" id="IPR050855">
    <property type="entry name" value="NDM-1-like"/>
</dbReference>
<feature type="domain" description="Metallo-beta-lactamase" evidence="12">
    <location>
        <begin position="16"/>
        <end position="201"/>
    </location>
</feature>
<evidence type="ECO:0000256" key="2">
    <source>
        <dbReference type="ARBA" id="ARBA00001947"/>
    </source>
</evidence>
<dbReference type="InterPro" id="IPR001279">
    <property type="entry name" value="Metallo-B-lactamas"/>
</dbReference>
<keyword evidence="8" id="KW-0574">Periplasm</keyword>
<dbReference type="EC" id="3.5.2.6" evidence="5"/>
<accession>A5IJG7</accession>
<evidence type="ECO:0000256" key="4">
    <source>
        <dbReference type="ARBA" id="ARBA00005250"/>
    </source>
</evidence>
<dbReference type="HOGENOM" id="CLU_061754_1_0_0"/>
<name>A5IJG7_THEP1</name>
<dbReference type="SUPFAM" id="SSF56281">
    <property type="entry name" value="Metallo-hydrolase/oxidoreductase"/>
    <property type="match status" value="1"/>
</dbReference>
<comment type="catalytic activity">
    <reaction evidence="1">
        <text>a beta-lactam + H2O = a substituted beta-amino acid</text>
        <dbReference type="Rhea" id="RHEA:20401"/>
        <dbReference type="ChEBI" id="CHEBI:15377"/>
        <dbReference type="ChEBI" id="CHEBI:35627"/>
        <dbReference type="ChEBI" id="CHEBI:140347"/>
        <dbReference type="EC" id="3.5.2.6"/>
    </reaction>
</comment>
<gene>
    <name evidence="13" type="ordered locus">Tpet_0311</name>
</gene>
<organism evidence="13 14">
    <name type="scientific">Thermotoga petrophila (strain ATCC BAA-488 / DSM 13995 / JCM 10881 / RKU-1)</name>
    <dbReference type="NCBI Taxonomy" id="390874"/>
    <lineage>
        <taxon>Bacteria</taxon>
        <taxon>Thermotogati</taxon>
        <taxon>Thermotogota</taxon>
        <taxon>Thermotogae</taxon>
        <taxon>Thermotogales</taxon>
        <taxon>Thermotogaceae</taxon>
        <taxon>Thermotoga</taxon>
    </lineage>
</organism>
<evidence type="ECO:0000256" key="10">
    <source>
        <dbReference type="ARBA" id="ARBA00022833"/>
    </source>
</evidence>
<keyword evidence="10" id="KW-0862">Zinc</keyword>
<dbReference type="KEGG" id="tpt:Tpet_0311"/>
<dbReference type="RefSeq" id="WP_011942976.1">
    <property type="nucleotide sequence ID" value="NC_009486.1"/>
</dbReference>
<evidence type="ECO:0000313" key="14">
    <source>
        <dbReference type="Proteomes" id="UP000006558"/>
    </source>
</evidence>
<dbReference type="CDD" id="cd07743">
    <property type="entry name" value="metallo-hydrolase-like_MBL-fold"/>
    <property type="match status" value="1"/>
</dbReference>
<evidence type="ECO:0000256" key="1">
    <source>
        <dbReference type="ARBA" id="ARBA00001526"/>
    </source>
</evidence>
<dbReference type="PANTHER" id="PTHR42951">
    <property type="entry name" value="METALLO-BETA-LACTAMASE DOMAIN-CONTAINING"/>
    <property type="match status" value="1"/>
</dbReference>
<comment type="similarity">
    <text evidence="4">Belongs to the metallo-beta-lactamase superfamily. Class-B beta-lactamase family.</text>
</comment>
<evidence type="ECO:0000256" key="9">
    <source>
        <dbReference type="ARBA" id="ARBA00022801"/>
    </source>
</evidence>
<dbReference type="GO" id="GO:0017001">
    <property type="term" value="P:antibiotic catabolic process"/>
    <property type="evidence" value="ECO:0007669"/>
    <property type="project" value="InterPro"/>
</dbReference>
<dbReference type="InterPro" id="IPR036866">
    <property type="entry name" value="RibonucZ/Hydroxyglut_hydro"/>
</dbReference>
<dbReference type="STRING" id="390874.Tpet_0311"/>
<dbReference type="PANTHER" id="PTHR42951:SF14">
    <property type="entry name" value="METALLO-BETA-LACTAMASE SUPERFAMILY PROTEIN"/>
    <property type="match status" value="1"/>
</dbReference>
<keyword evidence="7" id="KW-0732">Signal</keyword>
<dbReference type="GO" id="GO:0042597">
    <property type="term" value="C:periplasmic space"/>
    <property type="evidence" value="ECO:0007669"/>
    <property type="project" value="UniProtKB-SubCell"/>
</dbReference>
<evidence type="ECO:0000256" key="5">
    <source>
        <dbReference type="ARBA" id="ARBA00012865"/>
    </source>
</evidence>
<sequence>MEIERLTERVSYVPNPVNIGVVHAENSSVLIDSGIDESVPRKVSRLLEKPPFYLINTHSHADHCGGNAFLKKRFSTRVFAPKMEKEIIENTVFEPFYLYGAHPPGELRNKFLMADPSAVDEAIEEGTITIESVDLEIVPLSGHSPNQIGVAVDGVLFCADAVFSEETLRKHRIFVIYSVEKFLETLDFLEKTNYSCYVPSHGEVTRDIGELVEKNRKTVENIINAVLEITVNPVSTDELMKQLFNRFEITLENLTQYILYRSTVHAYLSFLLDRKEIEREFRDNVLVWRRC</sequence>
<dbReference type="InterPro" id="IPR001018">
    <property type="entry name" value="Beta-lactamase_class-B_CS"/>
</dbReference>
<evidence type="ECO:0000256" key="7">
    <source>
        <dbReference type="ARBA" id="ARBA00022729"/>
    </source>
</evidence>
<dbReference type="SMART" id="SM00849">
    <property type="entry name" value="Lactamase_B"/>
    <property type="match status" value="1"/>
</dbReference>
<evidence type="ECO:0000259" key="12">
    <source>
        <dbReference type="SMART" id="SM00849"/>
    </source>
</evidence>
<dbReference type="GO" id="GO:0008800">
    <property type="term" value="F:beta-lactamase activity"/>
    <property type="evidence" value="ECO:0007669"/>
    <property type="project" value="UniProtKB-EC"/>
</dbReference>
<evidence type="ECO:0000256" key="8">
    <source>
        <dbReference type="ARBA" id="ARBA00022764"/>
    </source>
</evidence>
<dbReference type="GO" id="GO:0008270">
    <property type="term" value="F:zinc ion binding"/>
    <property type="evidence" value="ECO:0007669"/>
    <property type="project" value="InterPro"/>
</dbReference>
<keyword evidence="11" id="KW-0046">Antibiotic resistance</keyword>
<dbReference type="Pfam" id="PF00753">
    <property type="entry name" value="Lactamase_B"/>
    <property type="match status" value="1"/>
</dbReference>
<comment type="cofactor">
    <cofactor evidence="2">
        <name>Zn(2+)</name>
        <dbReference type="ChEBI" id="CHEBI:29105"/>
    </cofactor>
</comment>
<dbReference type="Gene3D" id="3.60.15.10">
    <property type="entry name" value="Ribonuclease Z/Hydroxyacylglutathione hydrolase-like"/>
    <property type="match status" value="1"/>
</dbReference>
<keyword evidence="9" id="KW-0378">Hydrolase</keyword>
<dbReference type="eggNOG" id="COG0491">
    <property type="taxonomic scope" value="Bacteria"/>
</dbReference>
<dbReference type="Proteomes" id="UP000006558">
    <property type="component" value="Chromosome"/>
</dbReference>
<keyword evidence="6" id="KW-0479">Metal-binding</keyword>
<dbReference type="PROSITE" id="PS00743">
    <property type="entry name" value="BETA_LACTAMASE_B_1"/>
    <property type="match status" value="1"/>
</dbReference>
<evidence type="ECO:0000313" key="13">
    <source>
        <dbReference type="EMBL" id="ABQ46340.1"/>
    </source>
</evidence>
<comment type="subcellular location">
    <subcellularLocation>
        <location evidence="3">Periplasm</location>
    </subcellularLocation>
</comment>
<evidence type="ECO:0000256" key="6">
    <source>
        <dbReference type="ARBA" id="ARBA00022723"/>
    </source>
</evidence>
<dbReference type="AlphaFoldDB" id="A5IJG7"/>
<reference evidence="13 14" key="2">
    <citation type="journal article" date="2009" name="Proc. Natl. Acad. Sci. U.S.A.">
        <title>On the chimeric nature, thermophilic origin, and phylogenetic placement of the Thermotogales.</title>
        <authorList>
            <person name="Zhaxybayeva O."/>
            <person name="Swithers K.S."/>
            <person name="Lapierre P."/>
            <person name="Fournier G.P."/>
            <person name="Bickhart D.M."/>
            <person name="DeBoy R.T."/>
            <person name="Nelson K.E."/>
            <person name="Nesbo C.L."/>
            <person name="Doolittle W.F."/>
            <person name="Gogarten J.P."/>
            <person name="Noll K.M."/>
        </authorList>
    </citation>
    <scope>NUCLEOTIDE SEQUENCE [LARGE SCALE GENOMIC DNA]</scope>
    <source>
        <strain evidence="14">ATCC BAA-488 / DSM 13995 / JCM 10881 / RKU-1</strain>
    </source>
</reference>
<dbReference type="EMBL" id="CP000702">
    <property type="protein sequence ID" value="ABQ46340.1"/>
    <property type="molecule type" value="Genomic_DNA"/>
</dbReference>
<evidence type="ECO:0000256" key="3">
    <source>
        <dbReference type="ARBA" id="ARBA00004418"/>
    </source>
</evidence>
<evidence type="ECO:0000256" key="11">
    <source>
        <dbReference type="ARBA" id="ARBA00023251"/>
    </source>
</evidence>
<protein>
    <recommendedName>
        <fullName evidence="5">beta-lactamase</fullName>
        <ecNumber evidence="5">3.5.2.6</ecNumber>
    </recommendedName>
</protein>
<proteinExistence type="inferred from homology"/>
<reference evidence="14" key="1">
    <citation type="submission" date="2007-05" db="EMBL/GenBank/DDBJ databases">
        <title>Complete sequence of Thermotoga petrophila RKU-1.</title>
        <authorList>
            <consortium name="US DOE Joint Genome Institute"/>
            <person name="Copeland A."/>
            <person name="Lucas S."/>
            <person name="Lapidus A."/>
            <person name="Barry K."/>
            <person name="Glavina del Rio T."/>
            <person name="Dalin E."/>
            <person name="Tice H."/>
            <person name="Pitluck S."/>
            <person name="Sims D."/>
            <person name="Brettin T."/>
            <person name="Bruce D."/>
            <person name="Detter J.C."/>
            <person name="Han C."/>
            <person name="Tapia R."/>
            <person name="Schmutz J."/>
            <person name="Larimer F."/>
            <person name="Land M."/>
            <person name="Hauser L."/>
            <person name="Kyrpides N."/>
            <person name="Mikhailova N."/>
            <person name="Nelson K."/>
            <person name="Gogarten J.P."/>
            <person name="Noll K."/>
            <person name="Richardson P."/>
        </authorList>
    </citation>
    <scope>NUCLEOTIDE SEQUENCE [LARGE SCALE GENOMIC DNA]</scope>
    <source>
        <strain evidence="14">ATCC BAA-488 / DSM 13995 / JCM 10881 / RKU-1</strain>
    </source>
</reference>